<dbReference type="FunFam" id="3.40.640.10:FF:000012">
    <property type="entry name" value="alanine aminotransferase 2"/>
    <property type="match status" value="1"/>
</dbReference>
<dbReference type="Pfam" id="PF00155">
    <property type="entry name" value="Aminotran_1_2"/>
    <property type="match status" value="1"/>
</dbReference>
<comment type="catalytic activity">
    <reaction evidence="10">
        <text>glycine + 2-oxoglutarate = glyoxylate + L-glutamate</text>
        <dbReference type="Rhea" id="RHEA:14089"/>
        <dbReference type="ChEBI" id="CHEBI:16810"/>
        <dbReference type="ChEBI" id="CHEBI:29985"/>
        <dbReference type="ChEBI" id="CHEBI:36655"/>
        <dbReference type="ChEBI" id="CHEBI:57305"/>
        <dbReference type="EC" id="2.6.1.4"/>
    </reaction>
</comment>
<dbReference type="EMBL" id="CP151506">
    <property type="protein sequence ID" value="WZN62801.1"/>
    <property type="molecule type" value="Genomic_DNA"/>
</dbReference>
<dbReference type="AlphaFoldDB" id="A0AAX4P9T4"/>
<dbReference type="InterPro" id="IPR045088">
    <property type="entry name" value="ALAT1/2-like"/>
</dbReference>
<feature type="domain" description="Aminotransferase class I/classII large" evidence="12">
    <location>
        <begin position="149"/>
        <end position="503"/>
    </location>
</feature>
<keyword evidence="14" id="KW-1185">Reference proteome</keyword>
<evidence type="ECO:0000256" key="8">
    <source>
        <dbReference type="ARBA" id="ARBA00025709"/>
    </source>
</evidence>
<dbReference type="GO" id="GO:0047958">
    <property type="term" value="F:glycine:2-oxoglutarate aminotransferase activity"/>
    <property type="evidence" value="ECO:0007669"/>
    <property type="project" value="UniProtKB-EC"/>
</dbReference>
<dbReference type="Proteomes" id="UP001472866">
    <property type="component" value="Chromosome 06"/>
</dbReference>
<dbReference type="GO" id="GO:0008453">
    <property type="term" value="F:alanine-glyoxylate transaminase activity"/>
    <property type="evidence" value="ECO:0007669"/>
    <property type="project" value="UniProtKB-EC"/>
</dbReference>
<keyword evidence="6" id="KW-0663">Pyridoxal phosphate</keyword>
<evidence type="ECO:0000256" key="6">
    <source>
        <dbReference type="ARBA" id="ARBA00022898"/>
    </source>
</evidence>
<dbReference type="Gene3D" id="3.90.1150.10">
    <property type="entry name" value="Aspartate Aminotransferase, domain 1"/>
    <property type="match status" value="1"/>
</dbReference>
<evidence type="ECO:0000256" key="11">
    <source>
        <dbReference type="SAM" id="MobiDB-lite"/>
    </source>
</evidence>
<dbReference type="GO" id="GO:0004021">
    <property type="term" value="F:L-alanine:2-oxoglutarate aminotransferase activity"/>
    <property type="evidence" value="ECO:0007669"/>
    <property type="project" value="UniProtKB-ARBA"/>
</dbReference>
<keyword evidence="5" id="KW-0808">Transferase</keyword>
<comment type="subunit">
    <text evidence="3">Homodimer.</text>
</comment>
<gene>
    <name evidence="13" type="ORF">HKI87_06g43430</name>
</gene>
<feature type="compositionally biased region" description="Acidic residues" evidence="11">
    <location>
        <begin position="41"/>
        <end position="53"/>
    </location>
</feature>
<name>A0AAX4P9T4_9CHLO</name>
<evidence type="ECO:0000259" key="12">
    <source>
        <dbReference type="Pfam" id="PF00155"/>
    </source>
</evidence>
<comment type="pathway">
    <text evidence="7">Amino-acid degradation; L-alanine degradation via transaminase pathway; pyruvate from L-alanine: step 1/1.</text>
</comment>
<dbReference type="CDD" id="cd00609">
    <property type="entry name" value="AAT_like"/>
    <property type="match status" value="1"/>
</dbReference>
<evidence type="ECO:0000256" key="4">
    <source>
        <dbReference type="ARBA" id="ARBA00022576"/>
    </source>
</evidence>
<dbReference type="FunFam" id="1.10.287.1970:FF:000001">
    <property type="entry name" value="Alanine aminotransferase 2"/>
    <property type="match status" value="1"/>
</dbReference>
<evidence type="ECO:0000256" key="7">
    <source>
        <dbReference type="ARBA" id="ARBA00025708"/>
    </source>
</evidence>
<dbReference type="FunFam" id="3.90.1150.10:FF:000010">
    <property type="entry name" value="Alanine aminotransferase 2"/>
    <property type="match status" value="1"/>
</dbReference>
<evidence type="ECO:0000256" key="1">
    <source>
        <dbReference type="ARBA" id="ARBA00001781"/>
    </source>
</evidence>
<comment type="similarity">
    <text evidence="9">Belongs to the class-I pyridoxal-phosphate-dependent aminotransferase family. Alanine aminotransferase subfamily.</text>
</comment>
<dbReference type="InterPro" id="IPR004839">
    <property type="entry name" value="Aminotransferase_I/II_large"/>
</dbReference>
<evidence type="ECO:0000256" key="2">
    <source>
        <dbReference type="ARBA" id="ARBA00001933"/>
    </source>
</evidence>
<evidence type="ECO:0000256" key="9">
    <source>
        <dbReference type="ARBA" id="ARBA00025785"/>
    </source>
</evidence>
<accession>A0AAX4P9T4</accession>
<proteinExistence type="inferred from homology"/>
<comment type="pathway">
    <text evidence="8">Photosynthesis; C4 acid pathway.</text>
</comment>
<dbReference type="Gene3D" id="3.40.640.10">
    <property type="entry name" value="Type I PLP-dependent aspartate aminotransferase-like (Major domain)"/>
    <property type="match status" value="1"/>
</dbReference>
<dbReference type="PANTHER" id="PTHR11751:SF29">
    <property type="entry name" value="ALANINE TRANSAMINASE"/>
    <property type="match status" value="1"/>
</dbReference>
<comment type="cofactor">
    <cofactor evidence="2">
        <name>pyridoxal 5'-phosphate</name>
        <dbReference type="ChEBI" id="CHEBI:597326"/>
    </cofactor>
</comment>
<feature type="region of interest" description="Disordered" evidence="11">
    <location>
        <begin position="31"/>
        <end position="54"/>
    </location>
</feature>
<dbReference type="SUPFAM" id="SSF53383">
    <property type="entry name" value="PLP-dependent transferases"/>
    <property type="match status" value="1"/>
</dbReference>
<keyword evidence="4 13" id="KW-0032">Aminotransferase</keyword>
<evidence type="ECO:0000313" key="13">
    <source>
        <dbReference type="EMBL" id="WZN62801.1"/>
    </source>
</evidence>
<dbReference type="InterPro" id="IPR015424">
    <property type="entry name" value="PyrdxlP-dep_Trfase"/>
</dbReference>
<dbReference type="Gene3D" id="1.10.287.1970">
    <property type="match status" value="1"/>
</dbReference>
<dbReference type="GO" id="GO:0030170">
    <property type="term" value="F:pyridoxal phosphate binding"/>
    <property type="evidence" value="ECO:0007669"/>
    <property type="project" value="InterPro"/>
</dbReference>
<dbReference type="InterPro" id="IPR015421">
    <property type="entry name" value="PyrdxlP-dep_Trfase_major"/>
</dbReference>
<reference evidence="13 14" key="1">
    <citation type="submission" date="2024-03" db="EMBL/GenBank/DDBJ databases">
        <title>Complete genome sequence of the green alga Chloropicon roscoffensis RCC1871.</title>
        <authorList>
            <person name="Lemieux C."/>
            <person name="Pombert J.-F."/>
            <person name="Otis C."/>
            <person name="Turmel M."/>
        </authorList>
    </citation>
    <scope>NUCLEOTIDE SEQUENCE [LARGE SCALE GENOMIC DNA]</scope>
    <source>
        <strain evidence="13 14">RCC1871</strain>
    </source>
</reference>
<organism evidence="13 14">
    <name type="scientific">Chloropicon roscoffensis</name>
    <dbReference type="NCBI Taxonomy" id="1461544"/>
    <lineage>
        <taxon>Eukaryota</taxon>
        <taxon>Viridiplantae</taxon>
        <taxon>Chlorophyta</taxon>
        <taxon>Chloropicophyceae</taxon>
        <taxon>Chloropicales</taxon>
        <taxon>Chloropicaceae</taxon>
        <taxon>Chloropicon</taxon>
    </lineage>
</organism>
<dbReference type="PANTHER" id="PTHR11751">
    <property type="entry name" value="ALANINE AMINOTRANSFERASE"/>
    <property type="match status" value="1"/>
</dbReference>
<evidence type="ECO:0000313" key="14">
    <source>
        <dbReference type="Proteomes" id="UP001472866"/>
    </source>
</evidence>
<evidence type="ECO:0000256" key="3">
    <source>
        <dbReference type="ARBA" id="ARBA00011738"/>
    </source>
</evidence>
<evidence type="ECO:0000256" key="5">
    <source>
        <dbReference type="ARBA" id="ARBA00022679"/>
    </source>
</evidence>
<evidence type="ECO:0000256" key="10">
    <source>
        <dbReference type="ARBA" id="ARBA00052537"/>
    </source>
</evidence>
<dbReference type="InterPro" id="IPR015422">
    <property type="entry name" value="PyrdxlP-dep_Trfase_small"/>
</dbReference>
<comment type="catalytic activity">
    <reaction evidence="1">
        <text>glyoxylate + L-alanine = glycine + pyruvate</text>
        <dbReference type="Rhea" id="RHEA:24248"/>
        <dbReference type="ChEBI" id="CHEBI:15361"/>
        <dbReference type="ChEBI" id="CHEBI:36655"/>
        <dbReference type="ChEBI" id="CHEBI:57305"/>
        <dbReference type="ChEBI" id="CHEBI:57972"/>
        <dbReference type="EC" id="2.6.1.44"/>
    </reaction>
</comment>
<sequence length="524" mass="57807">MENQRGDFLWRRRSVIRNHLEILAAAHDVARERRRRRRDEPEDDDEDDEEGGEDTMTLTVDTANDNVVKTQYAVRGEIVQIAAQLASEGKKIIYCNIGNPQSLGQKPITFFRQVLALCDCPTLLESPDVEKLFPTDAIARARAVLSACPGGTGAYSQSKGIQICREAIARGIERRDGFPSDPNSIFITDGASPGVHMCMKVLLRNEGDAILTPIPQYPLYSATLTLYGGSLAPYYLDEAKSWSMGVEELTASIKKARDAGKTVRALVVINPGNPTGQVLSLENQKQIIDFCNREGLILLADEVYQDNIYAEGKEFNSFKKVLKSMGDEYSSVQLVSFQSTSKGFYGECGRRGGYMEMVGFDSDVGSLMNKIASVNLCSNTAGQILMSMVMDPPKEGDPSYGKYIEERDAILSSLKRRAKLIVNCLNKLEGVSCNEAEGAMYAFPSITLPPKAVQAAEALGKKPDVFYCIELLKKTGVCVVAGSGFGQKEGTFHFRTTFLPSEEDFPTIVKGLTEFHEEFMKKYS</sequence>
<protein>
    <submittedName>
        <fullName evidence="13">Alanine aminotransferase</fullName>
    </submittedName>
</protein>